<proteinExistence type="inferred from homology"/>
<dbReference type="InterPro" id="IPR037066">
    <property type="entry name" value="Plug_dom_sf"/>
</dbReference>
<dbReference type="Gene3D" id="2.40.170.20">
    <property type="entry name" value="TonB-dependent receptor, beta-barrel domain"/>
    <property type="match status" value="1"/>
</dbReference>
<keyword evidence="4 7" id="KW-0812">Transmembrane</keyword>
<dbReference type="SUPFAM" id="SSF56935">
    <property type="entry name" value="Porins"/>
    <property type="match status" value="1"/>
</dbReference>
<keyword evidence="5 7" id="KW-0472">Membrane</keyword>
<evidence type="ECO:0000313" key="9">
    <source>
        <dbReference type="EMBL" id="MFC3975125.1"/>
    </source>
</evidence>
<dbReference type="InterPro" id="IPR008969">
    <property type="entry name" value="CarboxyPept-like_regulatory"/>
</dbReference>
<dbReference type="InterPro" id="IPR039426">
    <property type="entry name" value="TonB-dep_rcpt-like"/>
</dbReference>
<sequence length="1220" mass="137613">MMKSFTKDPNLLADKQRDPVRVRMLRKSMLLLLISFFSLTVNALPQKVTIELNQKPLREAFDLLKRKSDAVLFFSHDEIDLSQVVSGKFYNQEIEEVLEKLIGQNYNVSVREGNVYIISPKKTTDVIKTVVDQVRVRGKVISVNGEPMPGSIIRVKGTTLGSVTDADGDFSMMVPSNESILVVSFIGFITREVTVGNQTELTIILEEETTALSEVTVVSTGFMDVDKRRFTGAVSSLDGRDVKMEGPVDISRMLEGRASGVSVQNVSGTFGSAPKLRIRGATSITGDNKPLWVVDGVILEDVVNVSNDQLASGDPMTLIGSSVAGINADDIESFDILKDAAATALYGARAMNGVVVITTKKGRVGKPIVTYTGNYSTYLKPNYSNFNIMNSVDQMSVYAEMYRKGWLNHASTANASDGGVFVKMYNLINTYDETTGQFGLQNTPEARAQFLDRYARGNTDWFDILFRNSFVQEHSLSISSGTENSRHYFSASYYNDNGWTIADNVNRYTANLRSNYDISNRLELGVIATASIREQRTPGTVNRVNDVVRGAYARDFDINPFSYALNTSRVLTAYDENGDLEFFTRNYAPFNIIHETENNFVDLNMLDFKLQLDATYKFNDNLKYTALGSYRYVKTNRQHNVTEYSNMAEAYRQDWSSLIRSRNRFLFNDPDFPAEEAQVVLPQGGLLNRNENYLKNFYARHMLQWNKEFSGGHFLSLFGGQEIKYTDRQTTFFNGYGFQFDKGGVPFTDYRIIKQTLLGNFNYFDQDLFYDRFVGFFSNVNYAYDGKYVAEFTTRYDGSNMMGNSRQARWLPTWTVSGAWNVDQENFMQQYDKIDYLKFRASYGLTASMGNATNSRAIFQSNTTLRPYPSEMESLINIQSLENSELTWEKNFTSNFGLDLGLWNGAVNITAEYYRRDMFDLINTVRTSGIGGQATKSANYADMKSSGVDLNIGHRYLTGTDWEWRGNLTFSYNQTRITNLKNNPRIFDLVKPEGGPSEGGAVRGLYSIPFVGLDPSTGIPLFINENGETSSNVYLQSIAIDNLIYEGPVDPTIFGGYSNSFKYKNFNIAAFFTYQAGHKIRLNPTFRGIYSDLDAMPREFLNRWTLPGDELVTDIPAIMDPIQEGLLGSVYPYNNYNYSSARVADGSFVKLRTMTFGYMLPRSFVDKMQAQNVTINLHATNLWTIYADKKLNGQDPEFFNSGGVALPLPRQFTLSLKAIF</sequence>
<dbReference type="Pfam" id="PF07715">
    <property type="entry name" value="Plug"/>
    <property type="match status" value="1"/>
</dbReference>
<comment type="subcellular location">
    <subcellularLocation>
        <location evidence="1 7">Cell outer membrane</location>
        <topology evidence="1 7">Multi-pass membrane protein</topology>
    </subcellularLocation>
</comment>
<evidence type="ECO:0000259" key="8">
    <source>
        <dbReference type="Pfam" id="PF07715"/>
    </source>
</evidence>
<keyword evidence="10" id="KW-1185">Reference proteome</keyword>
<dbReference type="SUPFAM" id="SSF49464">
    <property type="entry name" value="Carboxypeptidase regulatory domain-like"/>
    <property type="match status" value="1"/>
</dbReference>
<dbReference type="Proteomes" id="UP001595766">
    <property type="component" value="Unassembled WGS sequence"/>
</dbReference>
<dbReference type="InterPro" id="IPR012910">
    <property type="entry name" value="Plug_dom"/>
</dbReference>
<gene>
    <name evidence="9" type="ORF">ACFOUP_01930</name>
</gene>
<evidence type="ECO:0000256" key="2">
    <source>
        <dbReference type="ARBA" id="ARBA00022448"/>
    </source>
</evidence>
<evidence type="ECO:0000256" key="5">
    <source>
        <dbReference type="ARBA" id="ARBA00023136"/>
    </source>
</evidence>
<protein>
    <submittedName>
        <fullName evidence="9">SusC/RagA family TonB-linked outer membrane protein</fullName>
    </submittedName>
</protein>
<keyword evidence="2 7" id="KW-0813">Transport</keyword>
<dbReference type="Pfam" id="PF13715">
    <property type="entry name" value="CarbopepD_reg_2"/>
    <property type="match status" value="1"/>
</dbReference>
<feature type="domain" description="TonB-dependent receptor plug" evidence="8">
    <location>
        <begin position="227"/>
        <end position="354"/>
    </location>
</feature>
<dbReference type="NCBIfam" id="TIGR04056">
    <property type="entry name" value="OMP_RagA_SusC"/>
    <property type="match status" value="1"/>
</dbReference>
<evidence type="ECO:0000256" key="7">
    <source>
        <dbReference type="PROSITE-ProRule" id="PRU01360"/>
    </source>
</evidence>
<comment type="caution">
    <text evidence="9">The sequence shown here is derived from an EMBL/GenBank/DDBJ whole genome shotgun (WGS) entry which is preliminary data.</text>
</comment>
<evidence type="ECO:0000256" key="6">
    <source>
        <dbReference type="ARBA" id="ARBA00023237"/>
    </source>
</evidence>
<keyword evidence="3 7" id="KW-1134">Transmembrane beta strand</keyword>
<reference evidence="10" key="1">
    <citation type="journal article" date="2019" name="Int. J. Syst. Evol. Microbiol.">
        <title>The Global Catalogue of Microorganisms (GCM) 10K type strain sequencing project: providing services to taxonomists for standard genome sequencing and annotation.</title>
        <authorList>
            <consortium name="The Broad Institute Genomics Platform"/>
            <consortium name="The Broad Institute Genome Sequencing Center for Infectious Disease"/>
            <person name="Wu L."/>
            <person name="Ma J."/>
        </authorList>
    </citation>
    <scope>NUCLEOTIDE SEQUENCE [LARGE SCALE GENOMIC DNA]</scope>
    <source>
        <strain evidence="10">CECT 8551</strain>
    </source>
</reference>
<dbReference type="RefSeq" id="WP_241292381.1">
    <property type="nucleotide sequence ID" value="NZ_JAKZGR010000003.1"/>
</dbReference>
<dbReference type="NCBIfam" id="TIGR04057">
    <property type="entry name" value="SusC_RagA_signa"/>
    <property type="match status" value="1"/>
</dbReference>
<dbReference type="InterPro" id="IPR036942">
    <property type="entry name" value="Beta-barrel_TonB_sf"/>
</dbReference>
<name>A0ABV8EHW0_9BACT</name>
<dbReference type="InterPro" id="IPR023997">
    <property type="entry name" value="TonB-dep_OMP_SusC/RagA_CS"/>
</dbReference>
<dbReference type="PROSITE" id="PS52016">
    <property type="entry name" value="TONB_DEPENDENT_REC_3"/>
    <property type="match status" value="1"/>
</dbReference>
<evidence type="ECO:0000256" key="1">
    <source>
        <dbReference type="ARBA" id="ARBA00004571"/>
    </source>
</evidence>
<evidence type="ECO:0000256" key="4">
    <source>
        <dbReference type="ARBA" id="ARBA00022692"/>
    </source>
</evidence>
<comment type="similarity">
    <text evidence="7">Belongs to the TonB-dependent receptor family.</text>
</comment>
<dbReference type="Gene3D" id="2.60.40.1120">
    <property type="entry name" value="Carboxypeptidase-like, regulatory domain"/>
    <property type="match status" value="1"/>
</dbReference>
<dbReference type="EMBL" id="JBHSAV010000003">
    <property type="protein sequence ID" value="MFC3975125.1"/>
    <property type="molecule type" value="Genomic_DNA"/>
</dbReference>
<organism evidence="9 10">
    <name type="scientific">Belliella kenyensis</name>
    <dbReference type="NCBI Taxonomy" id="1472724"/>
    <lineage>
        <taxon>Bacteria</taxon>
        <taxon>Pseudomonadati</taxon>
        <taxon>Bacteroidota</taxon>
        <taxon>Cytophagia</taxon>
        <taxon>Cytophagales</taxon>
        <taxon>Cyclobacteriaceae</taxon>
        <taxon>Belliella</taxon>
    </lineage>
</organism>
<evidence type="ECO:0000313" key="10">
    <source>
        <dbReference type="Proteomes" id="UP001595766"/>
    </source>
</evidence>
<dbReference type="Gene3D" id="2.170.130.10">
    <property type="entry name" value="TonB-dependent receptor, plug domain"/>
    <property type="match status" value="1"/>
</dbReference>
<dbReference type="InterPro" id="IPR023996">
    <property type="entry name" value="TonB-dep_OMP_SusC/RagA"/>
</dbReference>
<evidence type="ECO:0000256" key="3">
    <source>
        <dbReference type="ARBA" id="ARBA00022452"/>
    </source>
</evidence>
<accession>A0ABV8EHW0</accession>
<keyword evidence="6 7" id="KW-0998">Cell outer membrane</keyword>